<dbReference type="PROSITE" id="PS51032">
    <property type="entry name" value="AP2_ERF"/>
    <property type="match status" value="1"/>
</dbReference>
<comment type="caution">
    <text evidence="8">The sequence shown here is derived from an EMBL/GenBank/DDBJ whole genome shotgun (WGS) entry which is preliminary data.</text>
</comment>
<evidence type="ECO:0000256" key="5">
    <source>
        <dbReference type="ARBA" id="ARBA00023242"/>
    </source>
</evidence>
<evidence type="ECO:0000256" key="6">
    <source>
        <dbReference type="SAM" id="MobiDB-lite"/>
    </source>
</evidence>
<feature type="region of interest" description="Disordered" evidence="6">
    <location>
        <begin position="1"/>
        <end position="147"/>
    </location>
</feature>
<keyword evidence="5" id="KW-0539">Nucleus</keyword>
<evidence type="ECO:0000256" key="4">
    <source>
        <dbReference type="ARBA" id="ARBA00023163"/>
    </source>
</evidence>
<dbReference type="InterPro" id="IPR036955">
    <property type="entry name" value="AP2/ERF_dom_sf"/>
</dbReference>
<evidence type="ECO:0000313" key="9">
    <source>
        <dbReference type="Proteomes" id="UP000075714"/>
    </source>
</evidence>
<feature type="compositionally biased region" description="Gly residues" evidence="6">
    <location>
        <begin position="314"/>
        <end position="323"/>
    </location>
</feature>
<dbReference type="GO" id="GO:0003700">
    <property type="term" value="F:DNA-binding transcription factor activity"/>
    <property type="evidence" value="ECO:0007669"/>
    <property type="project" value="InterPro"/>
</dbReference>
<feature type="compositionally biased region" description="Low complexity" evidence="6">
    <location>
        <begin position="56"/>
        <end position="66"/>
    </location>
</feature>
<sequence length="405" mass="40568">MGGGAPPNFGRLSVNGPSSEGGAGHGSGGGAADGLAALPMPSRRPPLAPGGPAPLPAGLADHPAAGICSTSYKSSGSHLGPYPGAPLLGASPPSLGTSPAAGRASNSRRRNSSTNNVLSSSLGAKASSSAPALSVKPDKNGATKYRGVRQRPWGKYAAEIRDPHKGCRLWLGTYDTAEEAALAYDKAAREIRGPRAVVNFPNMPHSTASPHPDDESGQWDPLGESLGTSPLSSSFVTGTSPLMGGSAPGRHAGGAGGRGDLHPGLMPNRVHKQRNAYGGFGSHKRDPEPIAEGDSDVDMDDGDDGEDMDEGMAPGHGGGGGGRSRTRINVVTGVGSTRPPRQAAAGVAAAVAAARGGIDDDFEPAPAPQPRGGGGGGGWGRQVSMDVEDELADLADALLLLHESG</sequence>
<feature type="compositionally biased region" description="Gly residues" evidence="6">
    <location>
        <begin position="19"/>
        <end position="32"/>
    </location>
</feature>
<dbReference type="InterPro" id="IPR001471">
    <property type="entry name" value="AP2/ERF_dom"/>
</dbReference>
<reference evidence="9" key="1">
    <citation type="journal article" date="2016" name="Nat. Commun.">
        <title>The Gonium pectorale genome demonstrates co-option of cell cycle regulation during the evolution of multicellularity.</title>
        <authorList>
            <person name="Hanschen E.R."/>
            <person name="Marriage T.N."/>
            <person name="Ferris P.J."/>
            <person name="Hamaji T."/>
            <person name="Toyoda A."/>
            <person name="Fujiyama A."/>
            <person name="Neme R."/>
            <person name="Noguchi H."/>
            <person name="Minakuchi Y."/>
            <person name="Suzuki M."/>
            <person name="Kawai-Toyooka H."/>
            <person name="Smith D.R."/>
            <person name="Sparks H."/>
            <person name="Anderson J."/>
            <person name="Bakaric R."/>
            <person name="Luria V."/>
            <person name="Karger A."/>
            <person name="Kirschner M.W."/>
            <person name="Durand P.M."/>
            <person name="Michod R.E."/>
            <person name="Nozaki H."/>
            <person name="Olson B.J."/>
        </authorList>
    </citation>
    <scope>NUCLEOTIDE SEQUENCE [LARGE SCALE GENOMIC DNA]</scope>
    <source>
        <strain evidence="9">NIES-2863</strain>
    </source>
</reference>
<name>A0A150FXJ5_GONPE</name>
<protein>
    <recommendedName>
        <fullName evidence="7">AP2/ERF domain-containing protein</fullName>
    </recommendedName>
</protein>
<feature type="compositionally biased region" description="Polar residues" evidence="6">
    <location>
        <begin position="226"/>
        <end position="240"/>
    </location>
</feature>
<dbReference type="Proteomes" id="UP000075714">
    <property type="component" value="Unassembled WGS sequence"/>
</dbReference>
<evidence type="ECO:0000313" key="8">
    <source>
        <dbReference type="EMBL" id="KXZ42308.1"/>
    </source>
</evidence>
<evidence type="ECO:0000256" key="3">
    <source>
        <dbReference type="ARBA" id="ARBA00023125"/>
    </source>
</evidence>
<accession>A0A150FXJ5</accession>
<comment type="subcellular location">
    <subcellularLocation>
        <location evidence="1">Nucleus</location>
    </subcellularLocation>
</comment>
<feature type="compositionally biased region" description="Low complexity" evidence="6">
    <location>
        <begin position="112"/>
        <end position="134"/>
    </location>
</feature>
<dbReference type="PRINTS" id="PR00367">
    <property type="entry name" value="ETHRSPELEMNT"/>
</dbReference>
<feature type="compositionally biased region" description="Gly residues" evidence="6">
    <location>
        <begin position="371"/>
        <end position="380"/>
    </location>
</feature>
<evidence type="ECO:0000256" key="2">
    <source>
        <dbReference type="ARBA" id="ARBA00023015"/>
    </source>
</evidence>
<dbReference type="SUPFAM" id="SSF54171">
    <property type="entry name" value="DNA-binding domain"/>
    <property type="match status" value="1"/>
</dbReference>
<keyword evidence="2" id="KW-0805">Transcription regulation</keyword>
<dbReference type="Pfam" id="PF00847">
    <property type="entry name" value="AP2"/>
    <property type="match status" value="1"/>
</dbReference>
<keyword evidence="4" id="KW-0804">Transcription</keyword>
<keyword evidence="9" id="KW-1185">Reference proteome</keyword>
<feature type="region of interest" description="Disordered" evidence="6">
    <location>
        <begin position="203"/>
        <end position="327"/>
    </location>
</feature>
<feature type="compositionally biased region" description="Acidic residues" evidence="6">
    <location>
        <begin position="289"/>
        <end position="310"/>
    </location>
</feature>
<dbReference type="SMART" id="SM00380">
    <property type="entry name" value="AP2"/>
    <property type="match status" value="1"/>
</dbReference>
<keyword evidence="3" id="KW-0238">DNA-binding</keyword>
<dbReference type="AlphaFoldDB" id="A0A150FXJ5"/>
<dbReference type="FunFam" id="3.30.730.10:FF:000001">
    <property type="entry name" value="Ethylene-responsive transcription factor 2"/>
    <property type="match status" value="1"/>
</dbReference>
<dbReference type="Gene3D" id="3.30.730.10">
    <property type="entry name" value="AP2/ERF domain"/>
    <property type="match status" value="1"/>
</dbReference>
<dbReference type="PANTHER" id="PTHR31190:SF374">
    <property type="entry name" value="AP2_ERF DOMAIN-CONTAINING PROTEIN"/>
    <property type="match status" value="1"/>
</dbReference>
<dbReference type="OrthoDB" id="550883at2759"/>
<dbReference type="InterPro" id="IPR044808">
    <property type="entry name" value="ERF_plant"/>
</dbReference>
<feature type="domain" description="AP2/ERF" evidence="7">
    <location>
        <begin position="144"/>
        <end position="201"/>
    </location>
</feature>
<dbReference type="GO" id="GO:0005634">
    <property type="term" value="C:nucleus"/>
    <property type="evidence" value="ECO:0007669"/>
    <property type="project" value="UniProtKB-SubCell"/>
</dbReference>
<evidence type="ECO:0000259" key="7">
    <source>
        <dbReference type="PROSITE" id="PS51032"/>
    </source>
</evidence>
<feature type="compositionally biased region" description="Pro residues" evidence="6">
    <location>
        <begin position="42"/>
        <end position="55"/>
    </location>
</feature>
<dbReference type="GO" id="GO:0003677">
    <property type="term" value="F:DNA binding"/>
    <property type="evidence" value="ECO:0007669"/>
    <property type="project" value="UniProtKB-KW"/>
</dbReference>
<feature type="compositionally biased region" description="Polar residues" evidence="6">
    <location>
        <begin position="68"/>
        <end position="77"/>
    </location>
</feature>
<dbReference type="STRING" id="33097.A0A150FXJ5"/>
<dbReference type="PANTHER" id="PTHR31190">
    <property type="entry name" value="DNA-BINDING DOMAIN"/>
    <property type="match status" value="1"/>
</dbReference>
<evidence type="ECO:0000256" key="1">
    <source>
        <dbReference type="ARBA" id="ARBA00004123"/>
    </source>
</evidence>
<dbReference type="EMBL" id="LSYV01000164">
    <property type="protein sequence ID" value="KXZ42308.1"/>
    <property type="molecule type" value="Genomic_DNA"/>
</dbReference>
<organism evidence="8 9">
    <name type="scientific">Gonium pectorale</name>
    <name type="common">Green alga</name>
    <dbReference type="NCBI Taxonomy" id="33097"/>
    <lineage>
        <taxon>Eukaryota</taxon>
        <taxon>Viridiplantae</taxon>
        <taxon>Chlorophyta</taxon>
        <taxon>core chlorophytes</taxon>
        <taxon>Chlorophyceae</taxon>
        <taxon>CS clade</taxon>
        <taxon>Chlamydomonadales</taxon>
        <taxon>Volvocaceae</taxon>
        <taxon>Gonium</taxon>
    </lineage>
</organism>
<dbReference type="InterPro" id="IPR016177">
    <property type="entry name" value="DNA-bd_dom_sf"/>
</dbReference>
<dbReference type="CDD" id="cd00018">
    <property type="entry name" value="AP2"/>
    <property type="match status" value="1"/>
</dbReference>
<proteinExistence type="predicted"/>
<dbReference type="GO" id="GO:0009873">
    <property type="term" value="P:ethylene-activated signaling pathway"/>
    <property type="evidence" value="ECO:0007669"/>
    <property type="project" value="InterPro"/>
</dbReference>
<feature type="region of interest" description="Disordered" evidence="6">
    <location>
        <begin position="358"/>
        <end position="382"/>
    </location>
</feature>
<gene>
    <name evidence="8" type="ORF">GPECTOR_164g150</name>
</gene>